<feature type="domain" description="DAGKc" evidence="9">
    <location>
        <begin position="1"/>
        <end position="127"/>
    </location>
</feature>
<dbReference type="Gene3D" id="3.40.50.10330">
    <property type="entry name" value="Probable inorganic polyphosphate/atp-NAD kinase, domain 1"/>
    <property type="match status" value="1"/>
</dbReference>
<keyword evidence="7" id="KW-0443">Lipid metabolism</keyword>
<evidence type="ECO:0000256" key="1">
    <source>
        <dbReference type="ARBA" id="ARBA00001946"/>
    </source>
</evidence>
<dbReference type="GO" id="GO:0008654">
    <property type="term" value="P:phospholipid biosynthetic process"/>
    <property type="evidence" value="ECO:0007669"/>
    <property type="project" value="UniProtKB-KW"/>
</dbReference>
<evidence type="ECO:0000256" key="6">
    <source>
        <dbReference type="ARBA" id="ARBA00022840"/>
    </source>
</evidence>
<evidence type="ECO:0000256" key="4">
    <source>
        <dbReference type="ARBA" id="ARBA00022741"/>
    </source>
</evidence>
<keyword evidence="7" id="KW-0594">Phospholipid biosynthesis</keyword>
<reference evidence="10" key="1">
    <citation type="submission" date="2020-10" db="EMBL/GenBank/DDBJ databases">
        <authorList>
            <person name="Gilroy R."/>
        </authorList>
    </citation>
    <scope>NUCLEOTIDE SEQUENCE</scope>
    <source>
        <strain evidence="10">13766</strain>
    </source>
</reference>
<protein>
    <submittedName>
        <fullName evidence="10">Diacylglycerol kinase family lipid kinase</fullName>
    </submittedName>
</protein>
<dbReference type="Pfam" id="PF19279">
    <property type="entry name" value="YegS_C"/>
    <property type="match status" value="1"/>
</dbReference>
<keyword evidence="4" id="KW-0547">Nucleotide-binding</keyword>
<dbReference type="PANTHER" id="PTHR12358">
    <property type="entry name" value="SPHINGOSINE KINASE"/>
    <property type="match status" value="1"/>
</dbReference>
<dbReference type="Gene3D" id="2.60.200.40">
    <property type="match status" value="1"/>
</dbReference>
<keyword evidence="6" id="KW-0067">ATP-binding</keyword>
<comment type="similarity">
    <text evidence="2">Belongs to the diacylglycerol/lipid kinase family.</text>
</comment>
<dbReference type="InterPro" id="IPR016064">
    <property type="entry name" value="NAD/diacylglycerol_kinase_sf"/>
</dbReference>
<dbReference type="GO" id="GO:0005524">
    <property type="term" value="F:ATP binding"/>
    <property type="evidence" value="ECO:0007669"/>
    <property type="project" value="UniProtKB-KW"/>
</dbReference>
<dbReference type="EMBL" id="DVJN01000170">
    <property type="protein sequence ID" value="HIS93031.1"/>
    <property type="molecule type" value="Genomic_DNA"/>
</dbReference>
<dbReference type="PANTHER" id="PTHR12358:SF54">
    <property type="entry name" value="SPHINGOSINE KINASE RELATED PROTEIN"/>
    <property type="match status" value="1"/>
</dbReference>
<proteinExistence type="inferred from homology"/>
<dbReference type="Proteomes" id="UP000824140">
    <property type="component" value="Unassembled WGS sequence"/>
</dbReference>
<dbReference type="InterPro" id="IPR005218">
    <property type="entry name" value="Diacylglycerol/lipid_kinase"/>
</dbReference>
<name>A0A9D1G0U1_9FIRM</name>
<dbReference type="Pfam" id="PF00781">
    <property type="entry name" value="DAGK_cat"/>
    <property type="match status" value="1"/>
</dbReference>
<dbReference type="NCBIfam" id="TIGR00147">
    <property type="entry name" value="YegS/Rv2252/BmrU family lipid kinase"/>
    <property type="match status" value="1"/>
</dbReference>
<dbReference type="GO" id="GO:0016301">
    <property type="term" value="F:kinase activity"/>
    <property type="evidence" value="ECO:0007669"/>
    <property type="project" value="UniProtKB-KW"/>
</dbReference>
<keyword evidence="3" id="KW-0808">Transferase</keyword>
<comment type="cofactor">
    <cofactor evidence="1">
        <name>Mg(2+)</name>
        <dbReference type="ChEBI" id="CHEBI:18420"/>
    </cofactor>
</comment>
<accession>A0A9D1G0U1</accession>
<dbReference type="SMART" id="SM00046">
    <property type="entry name" value="DAGKc"/>
    <property type="match status" value="1"/>
</dbReference>
<dbReference type="SUPFAM" id="SSF111331">
    <property type="entry name" value="NAD kinase/diacylglycerol kinase-like"/>
    <property type="match status" value="1"/>
</dbReference>
<evidence type="ECO:0000256" key="5">
    <source>
        <dbReference type="ARBA" id="ARBA00022777"/>
    </source>
</evidence>
<sequence>MLTLIVNPIAGNGLAQKTHERARAFLSGRAIEFSSFVTRAPGEAEALCRSLAGKSGQAVAVLGGDGTLNEVVNGLAQSEITCLLVPCGTGNDFAKAMKLPKDPISALAAQLDAPDGYIDLGRMNDRIFANVSGIGFDVEVLRQTVRFKRLGRGILPYLCGVIAALFRFSPLHARVSLDGGPEAELRLTILSIGNGQYIGGGMKAVPNAVIDDGLFDAIAVEGIDSRLKIATLLPRFISGTHAHLPLAHVARCKALTIRCPGMTVNLDGELIPCDTAEFSLLKNALRVRKSAQDT</sequence>
<organism evidence="10 11">
    <name type="scientific">Candidatus Alectryocaccomicrobium excrementavium</name>
    <dbReference type="NCBI Taxonomy" id="2840668"/>
    <lineage>
        <taxon>Bacteria</taxon>
        <taxon>Bacillati</taxon>
        <taxon>Bacillota</taxon>
        <taxon>Clostridia</taxon>
        <taxon>Candidatus Alectryocaccomicrobium</taxon>
    </lineage>
</organism>
<evidence type="ECO:0000256" key="2">
    <source>
        <dbReference type="ARBA" id="ARBA00005983"/>
    </source>
</evidence>
<keyword evidence="8" id="KW-1208">Phospholipid metabolism</keyword>
<gene>
    <name evidence="10" type="ORF">IAA84_08465</name>
</gene>
<evidence type="ECO:0000259" key="9">
    <source>
        <dbReference type="PROSITE" id="PS50146"/>
    </source>
</evidence>
<dbReference type="InterPro" id="IPR017438">
    <property type="entry name" value="ATP-NAD_kinase_N"/>
</dbReference>
<dbReference type="InterPro" id="IPR050187">
    <property type="entry name" value="Lipid_Phosphate_FormReg"/>
</dbReference>
<evidence type="ECO:0000313" key="11">
    <source>
        <dbReference type="Proteomes" id="UP000824140"/>
    </source>
</evidence>
<keyword evidence="7" id="KW-0444">Lipid biosynthesis</keyword>
<dbReference type="InterPro" id="IPR001206">
    <property type="entry name" value="Diacylglycerol_kinase_cat_dom"/>
</dbReference>
<evidence type="ECO:0000256" key="7">
    <source>
        <dbReference type="ARBA" id="ARBA00023209"/>
    </source>
</evidence>
<evidence type="ECO:0000313" key="10">
    <source>
        <dbReference type="EMBL" id="HIS93031.1"/>
    </source>
</evidence>
<dbReference type="PROSITE" id="PS50146">
    <property type="entry name" value="DAGK"/>
    <property type="match status" value="1"/>
</dbReference>
<reference evidence="10" key="2">
    <citation type="journal article" date="2021" name="PeerJ">
        <title>Extensive microbial diversity within the chicken gut microbiome revealed by metagenomics and culture.</title>
        <authorList>
            <person name="Gilroy R."/>
            <person name="Ravi A."/>
            <person name="Getino M."/>
            <person name="Pursley I."/>
            <person name="Horton D.L."/>
            <person name="Alikhan N.F."/>
            <person name="Baker D."/>
            <person name="Gharbi K."/>
            <person name="Hall N."/>
            <person name="Watson M."/>
            <person name="Adriaenssens E.M."/>
            <person name="Foster-Nyarko E."/>
            <person name="Jarju S."/>
            <person name="Secka A."/>
            <person name="Antonio M."/>
            <person name="Oren A."/>
            <person name="Chaudhuri R.R."/>
            <person name="La Ragione R."/>
            <person name="Hildebrand F."/>
            <person name="Pallen M.J."/>
        </authorList>
    </citation>
    <scope>NUCLEOTIDE SEQUENCE</scope>
    <source>
        <strain evidence="10">13766</strain>
    </source>
</reference>
<comment type="caution">
    <text evidence="10">The sequence shown here is derived from an EMBL/GenBank/DDBJ whole genome shotgun (WGS) entry which is preliminary data.</text>
</comment>
<evidence type="ECO:0000256" key="8">
    <source>
        <dbReference type="ARBA" id="ARBA00023264"/>
    </source>
</evidence>
<dbReference type="InterPro" id="IPR045540">
    <property type="entry name" value="YegS/DAGK_C"/>
</dbReference>
<dbReference type="AlphaFoldDB" id="A0A9D1G0U1"/>
<evidence type="ECO:0000256" key="3">
    <source>
        <dbReference type="ARBA" id="ARBA00022679"/>
    </source>
</evidence>
<keyword evidence="5 10" id="KW-0418">Kinase</keyword>